<accession>A0A935Q0W9</accession>
<gene>
    <name evidence="1" type="ORF">IPJ27_20575</name>
</gene>
<organism evidence="1 2">
    <name type="scientific">Candidatus Accumulibacter proximus</name>
    <dbReference type="NCBI Taxonomy" id="2954385"/>
    <lineage>
        <taxon>Bacteria</taxon>
        <taxon>Pseudomonadati</taxon>
        <taxon>Pseudomonadota</taxon>
        <taxon>Betaproteobacteria</taxon>
        <taxon>Candidatus Accumulibacter</taxon>
    </lineage>
</organism>
<dbReference type="Proteomes" id="UP000697998">
    <property type="component" value="Unassembled WGS sequence"/>
</dbReference>
<evidence type="ECO:0000313" key="2">
    <source>
        <dbReference type="Proteomes" id="UP000697998"/>
    </source>
</evidence>
<sequence length="92" mass="10356">MDVKGRRLRPGEFWNEAINLLRYVAEDAEAKQVQEALMEQTKAPSQTGSKTTTDEEIAQLVAEARLIEALKRRRPDLALLCSQEQSGQDKKG</sequence>
<reference evidence="1 2" key="1">
    <citation type="submission" date="2020-10" db="EMBL/GenBank/DDBJ databases">
        <title>Connecting structure to function with the recovery of over 1000 high-quality activated sludge metagenome-assembled genomes encoding full-length rRNA genes using long-read sequencing.</title>
        <authorList>
            <person name="Singleton C.M."/>
            <person name="Petriglieri F."/>
            <person name="Kristensen J.M."/>
            <person name="Kirkegaard R.H."/>
            <person name="Michaelsen T.Y."/>
            <person name="Andersen M.H."/>
            <person name="Karst S.M."/>
            <person name="Dueholm M.S."/>
            <person name="Nielsen P.H."/>
            <person name="Albertsen M."/>
        </authorList>
    </citation>
    <scope>NUCLEOTIDE SEQUENCE [LARGE SCALE GENOMIC DNA]</scope>
    <source>
        <strain evidence="1">EsbW_18-Q3-R4-48_BATAC.285</strain>
    </source>
</reference>
<name>A0A935Q0W9_9PROT</name>
<proteinExistence type="predicted"/>
<dbReference type="EMBL" id="JADJMH010000029">
    <property type="protein sequence ID" value="MBK7676953.1"/>
    <property type="molecule type" value="Genomic_DNA"/>
</dbReference>
<comment type="caution">
    <text evidence="1">The sequence shown here is derived from an EMBL/GenBank/DDBJ whole genome shotgun (WGS) entry which is preliminary data.</text>
</comment>
<evidence type="ECO:0000313" key="1">
    <source>
        <dbReference type="EMBL" id="MBK7676953.1"/>
    </source>
</evidence>
<protein>
    <submittedName>
        <fullName evidence="1">Uncharacterized protein</fullName>
    </submittedName>
</protein>
<dbReference type="AlphaFoldDB" id="A0A935Q0W9"/>